<dbReference type="Pfam" id="PF00501">
    <property type="entry name" value="AMP-binding"/>
    <property type="match status" value="1"/>
</dbReference>
<evidence type="ECO:0000313" key="4">
    <source>
        <dbReference type="Proteomes" id="UP000694257"/>
    </source>
</evidence>
<dbReference type="EC" id="6.2.1.3" evidence="3"/>
<feature type="domain" description="AMP-binding enzyme C-terminal" evidence="2">
    <location>
        <begin position="436"/>
        <end position="511"/>
    </location>
</feature>
<dbReference type="Proteomes" id="UP000694257">
    <property type="component" value="Chromosome"/>
</dbReference>
<dbReference type="PANTHER" id="PTHR43767">
    <property type="entry name" value="LONG-CHAIN-FATTY-ACID--COA LIGASE"/>
    <property type="match status" value="1"/>
</dbReference>
<dbReference type="EMBL" id="CP078145">
    <property type="protein sequence ID" value="QXN88354.1"/>
    <property type="molecule type" value="Genomic_DNA"/>
</dbReference>
<name>A0ABX8RHC1_NOCIO</name>
<evidence type="ECO:0000259" key="1">
    <source>
        <dbReference type="Pfam" id="PF00501"/>
    </source>
</evidence>
<dbReference type="GO" id="GO:0004467">
    <property type="term" value="F:long-chain fatty acid-CoA ligase activity"/>
    <property type="evidence" value="ECO:0007669"/>
    <property type="project" value="UniProtKB-EC"/>
</dbReference>
<gene>
    <name evidence="3" type="ORF">KV110_22395</name>
</gene>
<keyword evidence="3" id="KW-0436">Ligase</keyword>
<reference evidence="3 4" key="1">
    <citation type="submission" date="2021-07" db="EMBL/GenBank/DDBJ databases">
        <title>Whole Genome Sequence of Nocardia Iowensis.</title>
        <authorList>
            <person name="Lamm A."/>
            <person name="Collins-Fairclough A.M."/>
            <person name="Bunk B."/>
            <person name="Sproer C."/>
        </authorList>
    </citation>
    <scope>NUCLEOTIDE SEQUENCE [LARGE SCALE GENOMIC DNA]</scope>
    <source>
        <strain evidence="3 4">NRRL 5646</strain>
    </source>
</reference>
<sequence length="530" mass="57854">MSQSFVKTHHRADNLAAVIGEHAMARPDSTAIVCGDDVTDYATMHRVSHQVAHALLAAGLERGDRIAYLGRDSARLYQLLIGCSIIGTVLVPINWRLTSAEVTHIITDADCEIVFLDSAAEELAANLPPAGWNLARLIRMDRDGIPGAAFTDWIAAQPDTPPAARTTQIDPLLQMYTSGTTGASKGVVIAQRSLFVVWDILHQQGFEWLQMADDDRCFVAIPGFHIAGLGWVVQGLIAGAPLFILPEFTPGRALDIIRSHSITVMCGVPVMLALILAEPGISRADFAGLRQIAYSGSPIPEDMLVECMTSFGCEFVQFYGMTETATPLTFLPPTDHKVGSPRLRSAGFPYPGCAMAVVDPAGNRLPPGEIGEIMAHGPAPMLGYWNRPEATADIISADGWIHTGDAGWIDQDGYVYICDRIKDMIIIGGENIYPAEVENAIVGHPAVREAAVVGVPDDRWGETVHAFVALVPGRTVTQRELVLFLRDKLASFKHPRHVEFVDYLPRNASGKILRRKLRERFWADRDRAVN</sequence>
<protein>
    <submittedName>
        <fullName evidence="3">Long-chain-fatty-acid--CoA ligase</fullName>
        <ecNumber evidence="3">6.2.1.3</ecNumber>
    </submittedName>
</protein>
<evidence type="ECO:0000313" key="3">
    <source>
        <dbReference type="EMBL" id="QXN88354.1"/>
    </source>
</evidence>
<organism evidence="3 4">
    <name type="scientific">Nocardia iowensis</name>
    <dbReference type="NCBI Taxonomy" id="204891"/>
    <lineage>
        <taxon>Bacteria</taxon>
        <taxon>Bacillati</taxon>
        <taxon>Actinomycetota</taxon>
        <taxon>Actinomycetes</taxon>
        <taxon>Mycobacteriales</taxon>
        <taxon>Nocardiaceae</taxon>
        <taxon>Nocardia</taxon>
    </lineage>
</organism>
<proteinExistence type="predicted"/>
<dbReference type="RefSeq" id="WP_218469237.1">
    <property type="nucleotide sequence ID" value="NZ_BAABJN010000008.1"/>
</dbReference>
<feature type="domain" description="AMP-dependent synthetase/ligase" evidence="1">
    <location>
        <begin position="21"/>
        <end position="385"/>
    </location>
</feature>
<dbReference type="NCBIfam" id="NF004837">
    <property type="entry name" value="PRK06187.1"/>
    <property type="match status" value="1"/>
</dbReference>
<evidence type="ECO:0000259" key="2">
    <source>
        <dbReference type="Pfam" id="PF13193"/>
    </source>
</evidence>
<dbReference type="PANTHER" id="PTHR43767:SF1">
    <property type="entry name" value="NONRIBOSOMAL PEPTIDE SYNTHASE PES1 (EUROFUNG)-RELATED"/>
    <property type="match status" value="1"/>
</dbReference>
<dbReference type="InterPro" id="IPR025110">
    <property type="entry name" value="AMP-bd_C"/>
</dbReference>
<dbReference type="InterPro" id="IPR050237">
    <property type="entry name" value="ATP-dep_AMP-bd_enzyme"/>
</dbReference>
<dbReference type="InterPro" id="IPR000873">
    <property type="entry name" value="AMP-dep_synth/lig_dom"/>
</dbReference>
<keyword evidence="4" id="KW-1185">Reference proteome</keyword>
<dbReference type="Pfam" id="PF13193">
    <property type="entry name" value="AMP-binding_C"/>
    <property type="match status" value="1"/>
</dbReference>
<accession>A0ABX8RHC1</accession>